<gene>
    <name evidence="1" type="ORF">USDA257_c46240</name>
</gene>
<evidence type="ECO:0000313" key="2">
    <source>
        <dbReference type="Proteomes" id="UP000006180"/>
    </source>
</evidence>
<accession>I3XBA6</accession>
<dbReference type="AlphaFoldDB" id="I3XBA6"/>
<dbReference type="HOGENOM" id="CLU_2144164_0_0_5"/>
<sequence length="112" mass="12087">MSTVHEMATAIFKELDGREPGPETTQAGIEDAMRQFPEATVAEFKRATDIARGMFHARAEKTKQEVAALEAGMELMRRYPAGKTFGEAVALGVAAGDSLAIAADAKLRSFRN</sequence>
<dbReference type="STRING" id="1185652.USDA257_c46240"/>
<dbReference type="Proteomes" id="UP000006180">
    <property type="component" value="Chromosome"/>
</dbReference>
<evidence type="ECO:0000313" key="1">
    <source>
        <dbReference type="EMBL" id="AFL53162.1"/>
    </source>
</evidence>
<dbReference type="PATRIC" id="fig|1185652.3.peg.4792"/>
<organism evidence="1 2">
    <name type="scientific">Sinorhizobium fredii (strain USDA 257)</name>
    <dbReference type="NCBI Taxonomy" id="1185652"/>
    <lineage>
        <taxon>Bacteria</taxon>
        <taxon>Pseudomonadati</taxon>
        <taxon>Pseudomonadota</taxon>
        <taxon>Alphaproteobacteria</taxon>
        <taxon>Hyphomicrobiales</taxon>
        <taxon>Rhizobiaceae</taxon>
        <taxon>Sinorhizobium/Ensifer group</taxon>
        <taxon>Sinorhizobium</taxon>
    </lineage>
</organism>
<dbReference type="EMBL" id="CP003563">
    <property type="protein sequence ID" value="AFL53162.1"/>
    <property type="molecule type" value="Genomic_DNA"/>
</dbReference>
<dbReference type="RefSeq" id="WP_014765287.1">
    <property type="nucleotide sequence ID" value="NC_018000.1"/>
</dbReference>
<dbReference type="KEGG" id="sfd:USDA257_c46240"/>
<protein>
    <submittedName>
        <fullName evidence="1">Uncharacterized protein</fullName>
    </submittedName>
</protein>
<reference evidence="1 2" key="1">
    <citation type="journal article" date="2012" name="J. Bacteriol.">
        <title>Complete genome sequence of the broad-host-range strain Sinorhizobium fredii USDA257.</title>
        <authorList>
            <person name="Schuldes J."/>
            <person name="Rodriguez Orbegoso M."/>
            <person name="Schmeisser C."/>
            <person name="Krishnan H.B."/>
            <person name="Daniel R."/>
            <person name="Streit W.R."/>
        </authorList>
    </citation>
    <scope>NUCLEOTIDE SEQUENCE [LARGE SCALE GENOMIC DNA]</scope>
    <source>
        <strain evidence="1 2">USDA 257</strain>
    </source>
</reference>
<proteinExistence type="predicted"/>
<name>I3XBA6_SINF2</name>